<dbReference type="OrthoDB" id="6091153at2759"/>
<accession>A0A8S3PXN8</accession>
<name>A0A8S3PXN8_MYTED</name>
<feature type="region of interest" description="Disordered" evidence="1">
    <location>
        <begin position="155"/>
        <end position="181"/>
    </location>
</feature>
<gene>
    <name evidence="3" type="ORF">MEDL_3727</name>
</gene>
<feature type="compositionally biased region" description="Basic and acidic residues" evidence="1">
    <location>
        <begin position="161"/>
        <end position="170"/>
    </location>
</feature>
<proteinExistence type="predicted"/>
<feature type="region of interest" description="Disordered" evidence="1">
    <location>
        <begin position="213"/>
        <end position="245"/>
    </location>
</feature>
<comment type="caution">
    <text evidence="3">The sequence shown here is derived from an EMBL/GenBank/DDBJ whole genome shotgun (WGS) entry which is preliminary data.</text>
</comment>
<evidence type="ECO:0000256" key="2">
    <source>
        <dbReference type="SAM" id="SignalP"/>
    </source>
</evidence>
<sequence length="245" mass="28651">MVGISVRLKLFGYMLMFFTTSRGQEETYVHGLSSNTQMRKESLIDKMELRFGHSNMKESYLAEAKLRRRRPGESFRDLGQSIEDLYRRAYPSQPELVQENGIRSFLDACGESEEFRMLIRRTKPRTLQKAIASAMQEECNRMNEGNVTKVDRRNNVNTAEKGSDVHELNSKKNNYSDVPMNNRRYKNKRYRQCTNCRKRGHTREFCWSRTHSNDQNISNQTVPEEDTAQNSSGTVQQLNNNRSEQ</sequence>
<dbReference type="PANTHER" id="PTHR19963:SF30">
    <property type="entry name" value="ENDONUCLEASE_EXONUCLEASE_PHOSPHATASE DOMAIN-CONTAINING PROTEIN"/>
    <property type="match status" value="1"/>
</dbReference>
<evidence type="ECO:0000256" key="1">
    <source>
        <dbReference type="SAM" id="MobiDB-lite"/>
    </source>
</evidence>
<evidence type="ECO:0000313" key="3">
    <source>
        <dbReference type="EMBL" id="CAG2188298.1"/>
    </source>
</evidence>
<dbReference type="PANTHER" id="PTHR19963">
    <property type="entry name" value="CCHC-TYPE DOMAIN-CONTAINING PROTEIN"/>
    <property type="match status" value="1"/>
</dbReference>
<reference evidence="3" key="1">
    <citation type="submission" date="2021-03" db="EMBL/GenBank/DDBJ databases">
        <authorList>
            <person name="Bekaert M."/>
        </authorList>
    </citation>
    <scope>NUCLEOTIDE SEQUENCE</scope>
</reference>
<dbReference type="EMBL" id="CAJPWZ010000212">
    <property type="protein sequence ID" value="CAG2188298.1"/>
    <property type="molecule type" value="Genomic_DNA"/>
</dbReference>
<keyword evidence="4" id="KW-1185">Reference proteome</keyword>
<dbReference type="AlphaFoldDB" id="A0A8S3PXN8"/>
<feature type="chain" id="PRO_5035714940" evidence="2">
    <location>
        <begin position="24"/>
        <end position="245"/>
    </location>
</feature>
<organism evidence="3 4">
    <name type="scientific">Mytilus edulis</name>
    <name type="common">Blue mussel</name>
    <dbReference type="NCBI Taxonomy" id="6550"/>
    <lineage>
        <taxon>Eukaryota</taxon>
        <taxon>Metazoa</taxon>
        <taxon>Spiralia</taxon>
        <taxon>Lophotrochozoa</taxon>
        <taxon>Mollusca</taxon>
        <taxon>Bivalvia</taxon>
        <taxon>Autobranchia</taxon>
        <taxon>Pteriomorphia</taxon>
        <taxon>Mytilida</taxon>
        <taxon>Mytiloidea</taxon>
        <taxon>Mytilidae</taxon>
        <taxon>Mytilinae</taxon>
        <taxon>Mytilus</taxon>
    </lineage>
</organism>
<evidence type="ECO:0000313" key="4">
    <source>
        <dbReference type="Proteomes" id="UP000683360"/>
    </source>
</evidence>
<protein>
    <submittedName>
        <fullName evidence="3">Uncharacterized protein</fullName>
    </submittedName>
</protein>
<feature type="signal peptide" evidence="2">
    <location>
        <begin position="1"/>
        <end position="23"/>
    </location>
</feature>
<dbReference type="Proteomes" id="UP000683360">
    <property type="component" value="Unassembled WGS sequence"/>
</dbReference>
<keyword evidence="2" id="KW-0732">Signal</keyword>